<feature type="coiled-coil region" evidence="1">
    <location>
        <begin position="39"/>
        <end position="66"/>
    </location>
</feature>
<dbReference type="EMBL" id="JAWQEG010002572">
    <property type="protein sequence ID" value="KAK3871048.1"/>
    <property type="molecule type" value="Genomic_DNA"/>
</dbReference>
<dbReference type="Proteomes" id="UP001286313">
    <property type="component" value="Unassembled WGS sequence"/>
</dbReference>
<dbReference type="SUPFAM" id="SSF53098">
    <property type="entry name" value="Ribonuclease H-like"/>
    <property type="match status" value="1"/>
</dbReference>
<dbReference type="InterPro" id="IPR012337">
    <property type="entry name" value="RNaseH-like_sf"/>
</dbReference>
<evidence type="ECO:0000256" key="1">
    <source>
        <dbReference type="SAM" id="Coils"/>
    </source>
</evidence>
<dbReference type="GO" id="GO:0046983">
    <property type="term" value="F:protein dimerization activity"/>
    <property type="evidence" value="ECO:0007669"/>
    <property type="project" value="InterPro"/>
</dbReference>
<comment type="caution">
    <text evidence="3">The sequence shown here is derived from an EMBL/GenBank/DDBJ whole genome shotgun (WGS) entry which is preliminary data.</text>
</comment>
<accession>A0AAE1KDH8</accession>
<organism evidence="3 5">
    <name type="scientific">Petrolisthes cinctipes</name>
    <name type="common">Flat porcelain crab</name>
    <dbReference type="NCBI Taxonomy" id="88211"/>
    <lineage>
        <taxon>Eukaryota</taxon>
        <taxon>Metazoa</taxon>
        <taxon>Ecdysozoa</taxon>
        <taxon>Arthropoda</taxon>
        <taxon>Crustacea</taxon>
        <taxon>Multicrustacea</taxon>
        <taxon>Malacostraca</taxon>
        <taxon>Eumalacostraca</taxon>
        <taxon>Eucarida</taxon>
        <taxon>Decapoda</taxon>
        <taxon>Pleocyemata</taxon>
        <taxon>Anomura</taxon>
        <taxon>Galatheoidea</taxon>
        <taxon>Porcellanidae</taxon>
        <taxon>Petrolisthes</taxon>
    </lineage>
</organism>
<dbReference type="AlphaFoldDB" id="A0AAE1KDH8"/>
<evidence type="ECO:0000313" key="3">
    <source>
        <dbReference type="EMBL" id="KAK3870699.1"/>
    </source>
</evidence>
<keyword evidence="5" id="KW-1185">Reference proteome</keyword>
<dbReference type="EMBL" id="JAWQEG010002621">
    <property type="protein sequence ID" value="KAK3870699.1"/>
    <property type="molecule type" value="Genomic_DNA"/>
</dbReference>
<evidence type="ECO:0000313" key="4">
    <source>
        <dbReference type="EMBL" id="KAK3871048.1"/>
    </source>
</evidence>
<protein>
    <recommendedName>
        <fullName evidence="2">HAT C-terminal dimerisation domain-containing protein</fullName>
    </recommendedName>
</protein>
<name>A0AAE1KDH8_PETCI</name>
<sequence>MKVLRHVASYASVERVFSTAGDVLRARRSSLDEVNFEKLVLLKENIDLLEEKMSQEDMEEEEEEDDL</sequence>
<evidence type="ECO:0000313" key="5">
    <source>
        <dbReference type="Proteomes" id="UP001286313"/>
    </source>
</evidence>
<keyword evidence="1" id="KW-0175">Coiled coil</keyword>
<evidence type="ECO:0000259" key="2">
    <source>
        <dbReference type="Pfam" id="PF05699"/>
    </source>
</evidence>
<proteinExistence type="predicted"/>
<dbReference type="Pfam" id="PF05699">
    <property type="entry name" value="Dimer_Tnp_hAT"/>
    <property type="match status" value="1"/>
</dbReference>
<reference evidence="3" key="1">
    <citation type="submission" date="2023-10" db="EMBL/GenBank/DDBJ databases">
        <title>Genome assemblies of two species of porcelain crab, Petrolisthes cinctipes and Petrolisthes manimaculis (Anomura: Porcellanidae).</title>
        <authorList>
            <person name="Angst P."/>
        </authorList>
    </citation>
    <scope>NUCLEOTIDE SEQUENCE</scope>
    <source>
        <strain evidence="3">PB745_01</strain>
        <tissue evidence="3">Gill</tissue>
    </source>
</reference>
<gene>
    <name evidence="4" type="ORF">Pcinc_023784</name>
    <name evidence="3" type="ORF">Pcinc_024080</name>
</gene>
<dbReference type="InterPro" id="IPR008906">
    <property type="entry name" value="HATC_C_dom"/>
</dbReference>
<feature type="domain" description="HAT C-terminal dimerisation" evidence="2">
    <location>
        <begin position="6"/>
        <end position="46"/>
    </location>
</feature>